<dbReference type="Proteomes" id="UP000820818">
    <property type="component" value="Linkage Group LG6"/>
</dbReference>
<evidence type="ECO:0000313" key="2">
    <source>
        <dbReference type="Proteomes" id="UP000820818"/>
    </source>
</evidence>
<organism evidence="1 2">
    <name type="scientific">Daphnia sinensis</name>
    <dbReference type="NCBI Taxonomy" id="1820382"/>
    <lineage>
        <taxon>Eukaryota</taxon>
        <taxon>Metazoa</taxon>
        <taxon>Ecdysozoa</taxon>
        <taxon>Arthropoda</taxon>
        <taxon>Crustacea</taxon>
        <taxon>Branchiopoda</taxon>
        <taxon>Diplostraca</taxon>
        <taxon>Cladocera</taxon>
        <taxon>Anomopoda</taxon>
        <taxon>Daphniidae</taxon>
        <taxon>Daphnia</taxon>
        <taxon>Daphnia similis group</taxon>
    </lineage>
</organism>
<comment type="caution">
    <text evidence="1">The sequence shown here is derived from an EMBL/GenBank/DDBJ whole genome shotgun (WGS) entry which is preliminary data.</text>
</comment>
<proteinExistence type="predicted"/>
<reference evidence="1 2" key="1">
    <citation type="submission" date="2022-05" db="EMBL/GenBank/DDBJ databases">
        <title>A multi-omics perspective on studying reproductive biology in Daphnia sinensis.</title>
        <authorList>
            <person name="Jia J."/>
        </authorList>
    </citation>
    <scope>NUCLEOTIDE SEQUENCE [LARGE SCALE GENOMIC DNA]</scope>
    <source>
        <strain evidence="1 2">WSL</strain>
    </source>
</reference>
<dbReference type="EMBL" id="WJBH02000006">
    <property type="protein sequence ID" value="KAI9557545.1"/>
    <property type="molecule type" value="Genomic_DNA"/>
</dbReference>
<keyword evidence="2" id="KW-1185">Reference proteome</keyword>
<dbReference type="AlphaFoldDB" id="A0AAD5L7E5"/>
<accession>A0AAD5L7E5</accession>
<name>A0AAD5L7E5_9CRUS</name>
<gene>
    <name evidence="1" type="ORF">GHT06_017373</name>
</gene>
<sequence>MGKSRHGTCSGCEMIPVQQFRPILPRYSVTSSPSRCYHLTNKESNIVRSTSQCVVHRHTHTMYTGYCRLALDTDTTANYYCTGLPT</sequence>
<protein>
    <submittedName>
        <fullName evidence="1">Uncharacterized protein</fullName>
    </submittedName>
</protein>
<evidence type="ECO:0000313" key="1">
    <source>
        <dbReference type="EMBL" id="KAI9557545.1"/>
    </source>
</evidence>